<dbReference type="RefSeq" id="WP_079724546.1">
    <property type="nucleotide sequence ID" value="NZ_BMCL01000001.1"/>
</dbReference>
<dbReference type="OrthoDB" id="5985213at2"/>
<reference evidence="1 2" key="1">
    <citation type="submission" date="2017-02" db="EMBL/GenBank/DDBJ databases">
        <authorList>
            <person name="Peterson S.W."/>
        </authorList>
    </citation>
    <scope>NUCLEOTIDE SEQUENCE [LARGE SCALE GENOMIC DNA]</scope>
    <source>
        <strain evidence="1 2">P15</strain>
    </source>
</reference>
<evidence type="ECO:0000313" key="2">
    <source>
        <dbReference type="Proteomes" id="UP000190341"/>
    </source>
</evidence>
<evidence type="ECO:0000313" key="1">
    <source>
        <dbReference type="EMBL" id="SKC72604.1"/>
    </source>
</evidence>
<dbReference type="AlphaFoldDB" id="A0A1T5L9K3"/>
<proteinExistence type="predicted"/>
<dbReference type="Proteomes" id="UP000190341">
    <property type="component" value="Unassembled WGS sequence"/>
</dbReference>
<organism evidence="1 2">
    <name type="scientific">Pseudoxanthomonas indica</name>
    <dbReference type="NCBI Taxonomy" id="428993"/>
    <lineage>
        <taxon>Bacteria</taxon>
        <taxon>Pseudomonadati</taxon>
        <taxon>Pseudomonadota</taxon>
        <taxon>Gammaproteobacteria</taxon>
        <taxon>Lysobacterales</taxon>
        <taxon>Lysobacteraceae</taxon>
        <taxon>Pseudoxanthomonas</taxon>
    </lineage>
</organism>
<keyword evidence="2" id="KW-1185">Reference proteome</keyword>
<name>A0A1T5L9K3_9GAMM</name>
<protein>
    <submittedName>
        <fullName evidence="1">Uncharacterized protein</fullName>
    </submittedName>
</protein>
<sequence>MDAIQIAPDGVKCEAIDVAAELRRWQSDYFIPGAAAPAAFPRFEPTFKFAYDLYLQWHREPLDNLADRIECAYERQLPPSQRLDRDTVQAIVAAVWERMGGQLHVRRLPTTLSLHREPPSMPLRQPPPAV</sequence>
<accession>A0A1T5L9K3</accession>
<gene>
    <name evidence="1" type="ORF">SAMN06296058_2160</name>
</gene>
<dbReference type="EMBL" id="FUZV01000002">
    <property type="protein sequence ID" value="SKC72604.1"/>
    <property type="molecule type" value="Genomic_DNA"/>
</dbReference>